<proteinExistence type="predicted"/>
<accession>A0A5A7UKP7</accession>
<evidence type="ECO:0000313" key="1">
    <source>
        <dbReference type="EMBL" id="KAA0056473.1"/>
    </source>
</evidence>
<comment type="caution">
    <text evidence="1">The sequence shown here is derived from an EMBL/GenBank/DDBJ whole genome shotgun (WGS) entry which is preliminary data.</text>
</comment>
<evidence type="ECO:0000313" key="2">
    <source>
        <dbReference type="EMBL" id="TYK29054.1"/>
    </source>
</evidence>
<organism evidence="1 3">
    <name type="scientific">Cucumis melo var. makuwa</name>
    <name type="common">Oriental melon</name>
    <dbReference type="NCBI Taxonomy" id="1194695"/>
    <lineage>
        <taxon>Eukaryota</taxon>
        <taxon>Viridiplantae</taxon>
        <taxon>Streptophyta</taxon>
        <taxon>Embryophyta</taxon>
        <taxon>Tracheophyta</taxon>
        <taxon>Spermatophyta</taxon>
        <taxon>Magnoliopsida</taxon>
        <taxon>eudicotyledons</taxon>
        <taxon>Gunneridae</taxon>
        <taxon>Pentapetalae</taxon>
        <taxon>rosids</taxon>
        <taxon>fabids</taxon>
        <taxon>Cucurbitales</taxon>
        <taxon>Cucurbitaceae</taxon>
        <taxon>Benincaseae</taxon>
        <taxon>Cucumis</taxon>
    </lineage>
</organism>
<reference evidence="3 4" key="1">
    <citation type="submission" date="2019-08" db="EMBL/GenBank/DDBJ databases">
        <title>Draft genome sequences of two oriental melons (Cucumis melo L. var makuwa).</title>
        <authorList>
            <person name="Kwon S.-Y."/>
        </authorList>
    </citation>
    <scope>NUCLEOTIDE SEQUENCE [LARGE SCALE GENOMIC DNA]</scope>
    <source>
        <strain evidence="4">cv. Chang Bougi</strain>
        <strain evidence="3">cv. SW 3</strain>
        <tissue evidence="1">Leaf</tissue>
    </source>
</reference>
<evidence type="ECO:0000313" key="3">
    <source>
        <dbReference type="Proteomes" id="UP000321393"/>
    </source>
</evidence>
<sequence>MDGIRERNLTTRPPLLDGGNYRYWKALMVAFLMSLDMRCWRAIISGWEHPTKTDEAGKMKLDELFGSLRTFELHLEEGESKRKTGIAQTFVKEEVIKESKVFANEDSLAESIVLLTKYHECKGFGHIQIECPTYLKRKKKSLVVALSDDEDYSESDEEEVGRALISISTIKEGTMENANNQVLDQQGSISNKPLNESTLKRKWEEDQLTIAHQQDRIQCLMEENHSFLSSIATLKAELKEARN</sequence>
<dbReference type="Proteomes" id="UP000321947">
    <property type="component" value="Unassembled WGS sequence"/>
</dbReference>
<gene>
    <name evidence="2" type="ORF">E5676_scaffold120G001720</name>
    <name evidence="1" type="ORF">E6C27_scaffold186G002470</name>
</gene>
<dbReference type="EMBL" id="SSTE01007511">
    <property type="protein sequence ID" value="KAA0056473.1"/>
    <property type="molecule type" value="Genomic_DNA"/>
</dbReference>
<protein>
    <submittedName>
        <fullName evidence="1">Gag-pol polyprotein</fullName>
    </submittedName>
</protein>
<evidence type="ECO:0000313" key="4">
    <source>
        <dbReference type="Proteomes" id="UP000321947"/>
    </source>
</evidence>
<dbReference type="Proteomes" id="UP000321393">
    <property type="component" value="Unassembled WGS sequence"/>
</dbReference>
<name>A0A5A7UKP7_CUCMM</name>
<dbReference type="EMBL" id="SSTD01001877">
    <property type="protein sequence ID" value="TYK29054.1"/>
    <property type="molecule type" value="Genomic_DNA"/>
</dbReference>
<dbReference type="OrthoDB" id="116316at2759"/>
<dbReference type="AlphaFoldDB" id="A0A5A7UKP7"/>